<keyword evidence="4" id="KW-1185">Reference proteome</keyword>
<proteinExistence type="predicted"/>
<dbReference type="EMBL" id="BPLQ01004126">
    <property type="protein sequence ID" value="GIY05823.1"/>
    <property type="molecule type" value="Genomic_DNA"/>
</dbReference>
<keyword evidence="2" id="KW-0812">Transmembrane</keyword>
<feature type="compositionally biased region" description="Basic and acidic residues" evidence="1">
    <location>
        <begin position="38"/>
        <end position="52"/>
    </location>
</feature>
<feature type="region of interest" description="Disordered" evidence="1">
    <location>
        <begin position="1"/>
        <end position="54"/>
    </location>
</feature>
<evidence type="ECO:0000313" key="4">
    <source>
        <dbReference type="Proteomes" id="UP001054837"/>
    </source>
</evidence>
<dbReference type="AlphaFoldDB" id="A0AAV4QEP1"/>
<keyword evidence="2" id="KW-0472">Membrane</keyword>
<evidence type="ECO:0000313" key="3">
    <source>
        <dbReference type="EMBL" id="GIY05823.1"/>
    </source>
</evidence>
<feature type="compositionally biased region" description="Polar residues" evidence="1">
    <location>
        <begin position="1"/>
        <end position="15"/>
    </location>
</feature>
<dbReference type="Proteomes" id="UP001054837">
    <property type="component" value="Unassembled WGS sequence"/>
</dbReference>
<evidence type="ECO:0000256" key="2">
    <source>
        <dbReference type="SAM" id="Phobius"/>
    </source>
</evidence>
<reference evidence="3 4" key="1">
    <citation type="submission" date="2021-06" db="EMBL/GenBank/DDBJ databases">
        <title>Caerostris darwini draft genome.</title>
        <authorList>
            <person name="Kono N."/>
            <person name="Arakawa K."/>
        </authorList>
    </citation>
    <scope>NUCLEOTIDE SEQUENCE [LARGE SCALE GENOMIC DNA]</scope>
</reference>
<name>A0AAV4QEP1_9ARAC</name>
<sequence length="112" mass="12809">MIPPLSQTVNRSLQQLRAPEQWDNGERGKKERTKQTKRARETPGSAEHERDSIPTLSAHVEIPPHMSAAWLHGTCAEQARAPHAKRPRASAQESFFFLCFVLFFPFLPRSFK</sequence>
<organism evidence="3 4">
    <name type="scientific">Caerostris darwini</name>
    <dbReference type="NCBI Taxonomy" id="1538125"/>
    <lineage>
        <taxon>Eukaryota</taxon>
        <taxon>Metazoa</taxon>
        <taxon>Ecdysozoa</taxon>
        <taxon>Arthropoda</taxon>
        <taxon>Chelicerata</taxon>
        <taxon>Arachnida</taxon>
        <taxon>Araneae</taxon>
        <taxon>Araneomorphae</taxon>
        <taxon>Entelegynae</taxon>
        <taxon>Araneoidea</taxon>
        <taxon>Araneidae</taxon>
        <taxon>Caerostris</taxon>
    </lineage>
</organism>
<comment type="caution">
    <text evidence="3">The sequence shown here is derived from an EMBL/GenBank/DDBJ whole genome shotgun (WGS) entry which is preliminary data.</text>
</comment>
<accession>A0AAV4QEP1</accession>
<feature type="transmembrane region" description="Helical" evidence="2">
    <location>
        <begin position="95"/>
        <end position="111"/>
    </location>
</feature>
<gene>
    <name evidence="3" type="ORF">CDAR_316151</name>
</gene>
<protein>
    <submittedName>
        <fullName evidence="3">Uncharacterized protein</fullName>
    </submittedName>
</protein>
<keyword evidence="2" id="KW-1133">Transmembrane helix</keyword>
<evidence type="ECO:0000256" key="1">
    <source>
        <dbReference type="SAM" id="MobiDB-lite"/>
    </source>
</evidence>